<comment type="caution">
    <text evidence="4">The sequence shown here is derived from an EMBL/GenBank/DDBJ whole genome shotgun (WGS) entry which is preliminary data.</text>
</comment>
<dbReference type="Pfam" id="PF21984">
    <property type="entry name" value="DnaD_N"/>
    <property type="match status" value="1"/>
</dbReference>
<evidence type="ECO:0000313" key="4">
    <source>
        <dbReference type="EMBL" id="MDQ0111486.1"/>
    </source>
</evidence>
<dbReference type="SUPFAM" id="SSF158499">
    <property type="entry name" value="DnaD domain-like"/>
    <property type="match status" value="1"/>
</dbReference>
<feature type="domain" description="DnaB/C C-terminal" evidence="2">
    <location>
        <begin position="148"/>
        <end position="220"/>
    </location>
</feature>
<evidence type="ECO:0000256" key="1">
    <source>
        <dbReference type="ARBA" id="ARBA00093462"/>
    </source>
</evidence>
<keyword evidence="5" id="KW-1185">Reference proteome</keyword>
<comment type="similarity">
    <text evidence="1">Belongs to the DnaB/DnaD family.</text>
</comment>
<dbReference type="PANTHER" id="PTHR37293">
    <property type="entry name" value="PHAGE REPLICATION PROTEIN-RELATED"/>
    <property type="match status" value="1"/>
</dbReference>
<dbReference type="InterPro" id="IPR036388">
    <property type="entry name" value="WH-like_DNA-bd_sf"/>
</dbReference>
<name>A0ABT9TVV2_PAEHA</name>
<sequence>MSNEIWKAYSHGMAAALQEGGVYLSAMLLRSYRQLDLSDSEAMLLLQLIQFTEAEQNDFPTPEELALRMGTTSRAIGQMLNRLIKDQFLTIDEYIDSVTGMQSERYNWSGWLLKAADWTAEHKRETKKAERQLIKATADPVTSAGQLFHVFEQEFGRLLSPFECETISVWLDQDRYSEELILLALKEAVFAGKLSLKYIDRILFEWGRNRVTNVDEARAHSQKFRSGGRG</sequence>
<accession>A0ABT9TVV2</accession>
<dbReference type="Gene3D" id="1.10.10.630">
    <property type="entry name" value="DnaD domain-like"/>
    <property type="match status" value="1"/>
</dbReference>
<dbReference type="NCBIfam" id="TIGR01446">
    <property type="entry name" value="DnaD_dom"/>
    <property type="match status" value="1"/>
</dbReference>
<gene>
    <name evidence="4" type="ORF">J2T15_000919</name>
</gene>
<dbReference type="InterPro" id="IPR053843">
    <property type="entry name" value="DnaD_N"/>
</dbReference>
<dbReference type="Gene3D" id="1.10.10.10">
    <property type="entry name" value="Winged helix-like DNA-binding domain superfamily/Winged helix DNA-binding domain"/>
    <property type="match status" value="1"/>
</dbReference>
<organism evidence="4 5">
    <name type="scientific">Paenibacillus harenae</name>
    <dbReference type="NCBI Taxonomy" id="306543"/>
    <lineage>
        <taxon>Bacteria</taxon>
        <taxon>Bacillati</taxon>
        <taxon>Bacillota</taxon>
        <taxon>Bacilli</taxon>
        <taxon>Bacillales</taxon>
        <taxon>Paenibacillaceae</taxon>
        <taxon>Paenibacillus</taxon>
    </lineage>
</organism>
<dbReference type="Proteomes" id="UP001229346">
    <property type="component" value="Unassembled WGS sequence"/>
</dbReference>
<evidence type="ECO:0000313" key="5">
    <source>
        <dbReference type="Proteomes" id="UP001229346"/>
    </source>
</evidence>
<reference evidence="4 5" key="1">
    <citation type="submission" date="2023-07" db="EMBL/GenBank/DDBJ databases">
        <title>Sorghum-associated microbial communities from plants grown in Nebraska, USA.</title>
        <authorList>
            <person name="Schachtman D."/>
        </authorList>
    </citation>
    <scope>NUCLEOTIDE SEQUENCE [LARGE SCALE GENOMIC DNA]</scope>
    <source>
        <strain evidence="4 5">CC482</strain>
    </source>
</reference>
<dbReference type="RefSeq" id="WP_307201517.1">
    <property type="nucleotide sequence ID" value="NZ_JAUSSU010000002.1"/>
</dbReference>
<dbReference type="Pfam" id="PF07261">
    <property type="entry name" value="DnaB_2"/>
    <property type="match status" value="1"/>
</dbReference>
<evidence type="ECO:0000259" key="3">
    <source>
        <dbReference type="Pfam" id="PF21984"/>
    </source>
</evidence>
<proteinExistence type="inferred from homology"/>
<protein>
    <submittedName>
        <fullName evidence="4">DNA replication protein</fullName>
    </submittedName>
</protein>
<dbReference type="InterPro" id="IPR053162">
    <property type="entry name" value="DnaD"/>
</dbReference>
<dbReference type="PANTHER" id="PTHR37293:SF6">
    <property type="entry name" value="DNA REPLICATION PROTEIN DNAD"/>
    <property type="match status" value="1"/>
</dbReference>
<dbReference type="EMBL" id="JAUSSU010000002">
    <property type="protein sequence ID" value="MDQ0111486.1"/>
    <property type="molecule type" value="Genomic_DNA"/>
</dbReference>
<feature type="domain" description="DnaD N-terminal" evidence="3">
    <location>
        <begin position="26"/>
        <end position="109"/>
    </location>
</feature>
<dbReference type="InterPro" id="IPR034829">
    <property type="entry name" value="DnaD-like_sf"/>
</dbReference>
<evidence type="ECO:0000259" key="2">
    <source>
        <dbReference type="Pfam" id="PF07261"/>
    </source>
</evidence>
<dbReference type="InterPro" id="IPR006343">
    <property type="entry name" value="DnaB/C_C"/>
</dbReference>